<evidence type="ECO:0000313" key="1">
    <source>
        <dbReference type="EMBL" id="SFP56382.1"/>
    </source>
</evidence>
<dbReference type="EMBL" id="FOXK01000003">
    <property type="protein sequence ID" value="SFP56382.1"/>
    <property type="molecule type" value="Genomic_DNA"/>
</dbReference>
<proteinExistence type="predicted"/>
<organism evidence="1 2">
    <name type="scientific">Ectopseudomonas toyotomiensis</name>
    <dbReference type="NCBI Taxonomy" id="554344"/>
    <lineage>
        <taxon>Bacteria</taxon>
        <taxon>Pseudomonadati</taxon>
        <taxon>Pseudomonadota</taxon>
        <taxon>Gammaproteobacteria</taxon>
        <taxon>Pseudomonadales</taxon>
        <taxon>Pseudomonadaceae</taxon>
        <taxon>Ectopseudomonas</taxon>
    </lineage>
</organism>
<keyword evidence="2" id="KW-1185">Reference proteome</keyword>
<name>A0A1I5RCZ5_9GAMM</name>
<sequence>MRRLAVYSDAEHLGGHEIQLLSALKGIKNQYEIVLLINKENKAFISRVRELGLSVSPCSCSVGRFEFFLRFFRFLKVLRVFLFLKVWRPEALLVAQGNVEKGGVAVIAARLAKVKCISYIPSAHFLVDVSKSRFWGRVKDFINILNYRLCGNYITINGYNRDLIRRRSATARIVVVNNGIDFKRLDESSGLELEVPFGRNGRRVYLIVGRMEIYNKGQDLILECLSRYPDAFREADFVFCGSGKDADLFKRLIEFKSNIFFYEHVDNIAMFYRRADVVVIPSRFEAGEGTPMVLLEALYMNKPVLMSALPGADMYLDKCSLFSVGSVEALADRLKAGLFDSKGKGVDVVSLHSEASMIKNFSGALSSFL</sequence>
<dbReference type="AlphaFoldDB" id="A0A1I5RCZ5"/>
<dbReference type="Proteomes" id="UP000182025">
    <property type="component" value="Unassembled WGS sequence"/>
</dbReference>
<evidence type="ECO:0000313" key="2">
    <source>
        <dbReference type="Proteomes" id="UP000182025"/>
    </source>
</evidence>
<dbReference type="CDD" id="cd03801">
    <property type="entry name" value="GT4_PimA-like"/>
    <property type="match status" value="1"/>
</dbReference>
<keyword evidence="1" id="KW-0808">Transferase</keyword>
<protein>
    <submittedName>
        <fullName evidence="1">Glycosyltransferase involved in cell wall bisynthesis</fullName>
    </submittedName>
</protein>
<dbReference type="Pfam" id="PF13692">
    <property type="entry name" value="Glyco_trans_1_4"/>
    <property type="match status" value="1"/>
</dbReference>
<dbReference type="Gene3D" id="3.40.50.2000">
    <property type="entry name" value="Glycogen Phosphorylase B"/>
    <property type="match status" value="2"/>
</dbReference>
<accession>A0A1I5RCZ5</accession>
<dbReference type="GO" id="GO:0016740">
    <property type="term" value="F:transferase activity"/>
    <property type="evidence" value="ECO:0007669"/>
    <property type="project" value="UniProtKB-KW"/>
</dbReference>
<reference evidence="2" key="1">
    <citation type="submission" date="2016-10" db="EMBL/GenBank/DDBJ databases">
        <authorList>
            <person name="Varghese N."/>
            <person name="Submissions S."/>
        </authorList>
    </citation>
    <scope>NUCLEOTIDE SEQUENCE [LARGE SCALE GENOMIC DNA]</scope>
    <source>
        <strain evidence="2">JCM 15604</strain>
    </source>
</reference>
<dbReference type="PANTHER" id="PTHR12526">
    <property type="entry name" value="GLYCOSYLTRANSFERASE"/>
    <property type="match status" value="1"/>
</dbReference>
<dbReference type="SUPFAM" id="SSF53756">
    <property type="entry name" value="UDP-Glycosyltransferase/glycogen phosphorylase"/>
    <property type="match status" value="1"/>
</dbReference>
<gene>
    <name evidence="1" type="ORF">SAMN05216177_103420</name>
</gene>
<dbReference type="PANTHER" id="PTHR12526:SF634">
    <property type="entry name" value="BLL3361 PROTEIN"/>
    <property type="match status" value="1"/>
</dbReference>